<dbReference type="Proteomes" id="UP001358417">
    <property type="component" value="Unassembled WGS sequence"/>
</dbReference>
<comment type="caution">
    <text evidence="2">The sequence shown here is derived from an EMBL/GenBank/DDBJ whole genome shotgun (WGS) entry which is preliminary data.</text>
</comment>
<evidence type="ECO:0000313" key="2">
    <source>
        <dbReference type="EMBL" id="KAK5054601.1"/>
    </source>
</evidence>
<proteinExistence type="predicted"/>
<organism evidence="2 3">
    <name type="scientific">Exophiala bonariae</name>
    <dbReference type="NCBI Taxonomy" id="1690606"/>
    <lineage>
        <taxon>Eukaryota</taxon>
        <taxon>Fungi</taxon>
        <taxon>Dikarya</taxon>
        <taxon>Ascomycota</taxon>
        <taxon>Pezizomycotina</taxon>
        <taxon>Eurotiomycetes</taxon>
        <taxon>Chaetothyriomycetidae</taxon>
        <taxon>Chaetothyriales</taxon>
        <taxon>Herpotrichiellaceae</taxon>
        <taxon>Exophiala</taxon>
    </lineage>
</organism>
<protein>
    <submittedName>
        <fullName evidence="2">Uncharacterized protein</fullName>
    </submittedName>
</protein>
<dbReference type="GeneID" id="89969712"/>
<feature type="transmembrane region" description="Helical" evidence="1">
    <location>
        <begin position="147"/>
        <end position="170"/>
    </location>
</feature>
<dbReference type="RefSeq" id="XP_064707374.1">
    <property type="nucleotide sequence ID" value="XM_064845116.1"/>
</dbReference>
<accession>A0AAV9NEZ5</accession>
<sequence>MADAYVALFRNKLGILSQAGAYRRSHSYSEGSRRPASPSRGNLHLCFHCLRKSRGFGVGAVELLISVLVPLYPVVQFIHHLISTIPYVAAGEPFEWDFLLAGVCGWHTYAQIHNLDGTIRHFRAWILDLYPNELEMLPISVTRDTRYFARLAAILSNLTLLLFTTTMYLHRLHYTFRRATYCAATGWNHRSGWVALAALVPVLQSLALHISNVKWGLRPNLVHDEVRTYDLNFRLALDTMAAAVIQELLIMLTGSFTSITLIIRHFLTQENRRYLLTALLLFGSVGIVLLRPLALTLNNPNHWIRKSVSWLMLIGATAYAVLVFVLQIVVDMEEYADLRLNFVLPWNYRWQVPCPAGLRWWGL</sequence>
<keyword evidence="1" id="KW-0812">Transmembrane</keyword>
<keyword evidence="3" id="KW-1185">Reference proteome</keyword>
<feature type="transmembrane region" description="Helical" evidence="1">
    <location>
        <begin position="240"/>
        <end position="262"/>
    </location>
</feature>
<feature type="transmembrane region" description="Helical" evidence="1">
    <location>
        <begin position="191"/>
        <end position="210"/>
    </location>
</feature>
<keyword evidence="1" id="KW-1133">Transmembrane helix</keyword>
<dbReference type="AlphaFoldDB" id="A0AAV9NEZ5"/>
<reference evidence="2 3" key="1">
    <citation type="submission" date="2023-08" db="EMBL/GenBank/DDBJ databases">
        <title>Black Yeasts Isolated from many extreme environments.</title>
        <authorList>
            <person name="Coleine C."/>
            <person name="Stajich J.E."/>
            <person name="Selbmann L."/>
        </authorList>
    </citation>
    <scope>NUCLEOTIDE SEQUENCE [LARGE SCALE GENOMIC DNA]</scope>
    <source>
        <strain evidence="2 3">CCFEE 5792</strain>
    </source>
</reference>
<feature type="transmembrane region" description="Helical" evidence="1">
    <location>
        <begin position="274"/>
        <end position="295"/>
    </location>
</feature>
<feature type="transmembrane region" description="Helical" evidence="1">
    <location>
        <begin position="307"/>
        <end position="330"/>
    </location>
</feature>
<evidence type="ECO:0000256" key="1">
    <source>
        <dbReference type="SAM" id="Phobius"/>
    </source>
</evidence>
<keyword evidence="1" id="KW-0472">Membrane</keyword>
<evidence type="ECO:0000313" key="3">
    <source>
        <dbReference type="Proteomes" id="UP001358417"/>
    </source>
</evidence>
<name>A0AAV9NEZ5_9EURO</name>
<gene>
    <name evidence="2" type="ORF">LTR84_001492</name>
</gene>
<dbReference type="EMBL" id="JAVRRD010000010">
    <property type="protein sequence ID" value="KAK5054601.1"/>
    <property type="molecule type" value="Genomic_DNA"/>
</dbReference>